<comment type="caution">
    <text evidence="6">The sequence shown here is derived from an EMBL/GenBank/DDBJ whole genome shotgun (WGS) entry which is preliminary data.</text>
</comment>
<proteinExistence type="predicted"/>
<dbReference type="InterPro" id="IPR050109">
    <property type="entry name" value="HTH-type_TetR-like_transc_reg"/>
</dbReference>
<dbReference type="GO" id="GO:0003700">
    <property type="term" value="F:DNA-binding transcription factor activity"/>
    <property type="evidence" value="ECO:0007669"/>
    <property type="project" value="TreeGrafter"/>
</dbReference>
<feature type="DNA-binding region" description="H-T-H motif" evidence="4">
    <location>
        <begin position="23"/>
        <end position="42"/>
    </location>
</feature>
<keyword evidence="1" id="KW-0805">Transcription regulation</keyword>
<keyword evidence="3" id="KW-0804">Transcription</keyword>
<organism evidence="6 7">
    <name type="scientific">Nonomuraea soli</name>
    <dbReference type="NCBI Taxonomy" id="1032476"/>
    <lineage>
        <taxon>Bacteria</taxon>
        <taxon>Bacillati</taxon>
        <taxon>Actinomycetota</taxon>
        <taxon>Actinomycetes</taxon>
        <taxon>Streptosporangiales</taxon>
        <taxon>Streptosporangiaceae</taxon>
        <taxon>Nonomuraea</taxon>
    </lineage>
</organism>
<dbReference type="Pfam" id="PF00440">
    <property type="entry name" value="TetR_N"/>
    <property type="match status" value="1"/>
</dbReference>
<feature type="domain" description="HTH tetR-type" evidence="5">
    <location>
        <begin position="2"/>
        <end position="60"/>
    </location>
</feature>
<dbReference type="Gene3D" id="1.10.357.10">
    <property type="entry name" value="Tetracycline Repressor, domain 2"/>
    <property type="match status" value="1"/>
</dbReference>
<dbReference type="InterPro" id="IPR036271">
    <property type="entry name" value="Tet_transcr_reg_TetR-rel_C_sf"/>
</dbReference>
<evidence type="ECO:0000259" key="5">
    <source>
        <dbReference type="PROSITE" id="PS50977"/>
    </source>
</evidence>
<dbReference type="InterPro" id="IPR009057">
    <property type="entry name" value="Homeodomain-like_sf"/>
</dbReference>
<evidence type="ECO:0000313" key="6">
    <source>
        <dbReference type="EMBL" id="MBA2894882.1"/>
    </source>
</evidence>
<dbReference type="AlphaFoldDB" id="A0A7W0CPE7"/>
<dbReference type="RefSeq" id="WP_181613593.1">
    <property type="nucleotide sequence ID" value="NZ_BAABAM010000004.1"/>
</dbReference>
<protein>
    <submittedName>
        <fullName evidence="6">AcrR family transcriptional regulator</fullName>
    </submittedName>
</protein>
<evidence type="ECO:0000256" key="2">
    <source>
        <dbReference type="ARBA" id="ARBA00023125"/>
    </source>
</evidence>
<dbReference type="EMBL" id="JACDUR010000006">
    <property type="protein sequence ID" value="MBA2894882.1"/>
    <property type="molecule type" value="Genomic_DNA"/>
</dbReference>
<dbReference type="Proteomes" id="UP000530928">
    <property type="component" value="Unassembled WGS sequence"/>
</dbReference>
<reference evidence="6 7" key="1">
    <citation type="submission" date="2020-07" db="EMBL/GenBank/DDBJ databases">
        <title>Genomic Encyclopedia of Type Strains, Phase IV (KMG-IV): sequencing the most valuable type-strain genomes for metagenomic binning, comparative biology and taxonomic classification.</title>
        <authorList>
            <person name="Goeker M."/>
        </authorList>
    </citation>
    <scope>NUCLEOTIDE SEQUENCE [LARGE SCALE GENOMIC DNA]</scope>
    <source>
        <strain evidence="6 7">DSM 45533</strain>
    </source>
</reference>
<dbReference type="PANTHER" id="PTHR30055:SF234">
    <property type="entry name" value="HTH-TYPE TRANSCRIPTIONAL REGULATOR BETI"/>
    <property type="match status" value="1"/>
</dbReference>
<keyword evidence="2 4" id="KW-0238">DNA-binding</keyword>
<name>A0A7W0CPE7_9ACTN</name>
<dbReference type="SUPFAM" id="SSF46689">
    <property type="entry name" value="Homeodomain-like"/>
    <property type="match status" value="1"/>
</dbReference>
<dbReference type="PROSITE" id="PS50977">
    <property type="entry name" value="HTH_TETR_2"/>
    <property type="match status" value="1"/>
</dbReference>
<gene>
    <name evidence="6" type="ORF">HNR30_006254</name>
</gene>
<dbReference type="SUPFAM" id="SSF48498">
    <property type="entry name" value="Tetracyclin repressor-like, C-terminal domain"/>
    <property type="match status" value="1"/>
</dbReference>
<accession>A0A7W0CPE7</accession>
<dbReference type="InterPro" id="IPR001647">
    <property type="entry name" value="HTH_TetR"/>
</dbReference>
<evidence type="ECO:0000313" key="7">
    <source>
        <dbReference type="Proteomes" id="UP000530928"/>
    </source>
</evidence>
<sequence length="187" mass="20307">MAVSREQILDAAIRHLNASPTASMAQIAEAAGISRATLHRHFSSRDDLVVELGRRALDRWERAQDEAGIAETGAGPADLRATLMALIEGEVGVAEEHGFTLTVETTSEELLARSAELERRELAFIEACQRAGVLRSDLPAVWVSSSIYGLLVALRESLRRGEIAPREATRLMVESFLRGASDKGDLS</sequence>
<evidence type="ECO:0000256" key="4">
    <source>
        <dbReference type="PROSITE-ProRule" id="PRU00335"/>
    </source>
</evidence>
<dbReference type="GO" id="GO:0000976">
    <property type="term" value="F:transcription cis-regulatory region binding"/>
    <property type="evidence" value="ECO:0007669"/>
    <property type="project" value="TreeGrafter"/>
</dbReference>
<evidence type="ECO:0000256" key="1">
    <source>
        <dbReference type="ARBA" id="ARBA00023015"/>
    </source>
</evidence>
<keyword evidence="7" id="KW-1185">Reference proteome</keyword>
<dbReference type="PANTHER" id="PTHR30055">
    <property type="entry name" value="HTH-TYPE TRANSCRIPTIONAL REGULATOR RUTR"/>
    <property type="match status" value="1"/>
</dbReference>
<evidence type="ECO:0000256" key="3">
    <source>
        <dbReference type="ARBA" id="ARBA00023163"/>
    </source>
</evidence>